<dbReference type="Pfam" id="PF07734">
    <property type="entry name" value="FBA_1"/>
    <property type="match status" value="1"/>
</dbReference>
<dbReference type="PROSITE" id="PS51421">
    <property type="entry name" value="RAS"/>
    <property type="match status" value="1"/>
</dbReference>
<dbReference type="InterPro" id="IPR017451">
    <property type="entry name" value="F-box-assoc_interact_dom"/>
</dbReference>
<dbReference type="InterPro" id="IPR006527">
    <property type="entry name" value="F-box-assoc_dom_typ1"/>
</dbReference>
<evidence type="ECO:0000256" key="2">
    <source>
        <dbReference type="ARBA" id="ARBA00006270"/>
    </source>
</evidence>
<dbReference type="AlphaFoldDB" id="A0A8T2BA61"/>
<evidence type="ECO:0000313" key="6">
    <source>
        <dbReference type="EMBL" id="KAG7583430.1"/>
    </source>
</evidence>
<dbReference type="SMART" id="SM00176">
    <property type="entry name" value="RAN"/>
    <property type="match status" value="1"/>
</dbReference>
<dbReference type="Pfam" id="PF00646">
    <property type="entry name" value="F-box"/>
    <property type="match status" value="1"/>
</dbReference>
<dbReference type="PROSITE" id="PS51419">
    <property type="entry name" value="RAB"/>
    <property type="match status" value="1"/>
</dbReference>
<keyword evidence="7" id="KW-1185">Reference proteome</keyword>
<dbReference type="NCBIfam" id="TIGR00231">
    <property type="entry name" value="small_GTP"/>
    <property type="match status" value="1"/>
</dbReference>
<dbReference type="GO" id="GO:0003924">
    <property type="term" value="F:GTPase activity"/>
    <property type="evidence" value="ECO:0007669"/>
    <property type="project" value="InterPro"/>
</dbReference>
<dbReference type="SMART" id="SM00175">
    <property type="entry name" value="RAB"/>
    <property type="match status" value="1"/>
</dbReference>
<protein>
    <submittedName>
        <fullName evidence="6">F-box-like domain superfamily</fullName>
    </submittedName>
</protein>
<sequence>MTITNLPSVLLEEIFSRLPWNSMRAVRLACKTFYNLSKSKSFAKLLIGKEAATTREGESRMILLMHYNLYLISVVAGGDPYIESKGKLTWLNDSEQVKISQVIHFEGLVLCILKKDTRLVVWNPYWGQTRWIEPRYSHHLIGCERFSYALGYVDNKSCRSHKLLRFIDDYFYGPEFEWYEIYDFESGLWATLDVTPHWCISLGSHGISLKGNTYWSAIKRNARHGLTISDHDHIICFDFTRERFGPLLPLPLSVEYYGYVTLFCVREEKLAALQQNNRWNPYKFNIWITTNIEPDLVSWSKFLTVDMGTETPSTNESFFIDEEKKIAMLFGDKISIFGEAGYFRQVNLEQPANKWSRSDVCTYVPSVGKTCLLLQFTDKRFQPVHDLTIGAGFGDRMVTVDGRSIKLLIWDTAGQETFRSITRSFYRGAAGALLVYDISRRETFNHVASWLEDVRHYASTHNMSIILIGNKCDLVRKRAISKEEGEEFAKQHGLLFLETSARTSQNVEEAFIKTAANILEKIENGVFDVSNESPGIKVGYSRPQGEAGGRYGTISQGSGCCG</sequence>
<dbReference type="GO" id="GO:0005525">
    <property type="term" value="F:GTP binding"/>
    <property type="evidence" value="ECO:0007669"/>
    <property type="project" value="InterPro"/>
</dbReference>
<accession>A0A8T2BA61</accession>
<comment type="subcellular location">
    <subcellularLocation>
        <location evidence="1">Endomembrane system</location>
    </subcellularLocation>
</comment>
<dbReference type="InterPro" id="IPR005225">
    <property type="entry name" value="Small_GTP-bd"/>
</dbReference>
<keyword evidence="3" id="KW-0547">Nucleotide-binding</keyword>
<evidence type="ECO:0000256" key="4">
    <source>
        <dbReference type="ARBA" id="ARBA00023136"/>
    </source>
</evidence>
<proteinExistence type="inferred from homology"/>
<dbReference type="EMBL" id="JAEFBJ010000008">
    <property type="protein sequence ID" value="KAG7583430.1"/>
    <property type="molecule type" value="Genomic_DNA"/>
</dbReference>
<dbReference type="OrthoDB" id="10384774at2759"/>
<dbReference type="InterPro" id="IPR050209">
    <property type="entry name" value="Rab_GTPases_membrane_traffic"/>
</dbReference>
<name>A0A8T2BA61_ARASU</name>
<dbReference type="SMART" id="SM00174">
    <property type="entry name" value="RHO"/>
    <property type="match status" value="1"/>
</dbReference>
<dbReference type="Proteomes" id="UP000694251">
    <property type="component" value="Chromosome 8"/>
</dbReference>
<dbReference type="SMART" id="SM00173">
    <property type="entry name" value="RAS"/>
    <property type="match status" value="1"/>
</dbReference>
<dbReference type="GO" id="GO:0012505">
    <property type="term" value="C:endomembrane system"/>
    <property type="evidence" value="ECO:0007669"/>
    <property type="project" value="UniProtKB-SubCell"/>
</dbReference>
<comment type="similarity">
    <text evidence="2">Belongs to the small GTPase superfamily. Rab family.</text>
</comment>
<feature type="domain" description="F-box" evidence="5">
    <location>
        <begin position="1"/>
        <end position="45"/>
    </location>
</feature>
<dbReference type="SMART" id="SM00256">
    <property type="entry name" value="FBOX"/>
    <property type="match status" value="1"/>
</dbReference>
<keyword evidence="4" id="KW-0472">Membrane</keyword>
<dbReference type="PROSITE" id="PS50181">
    <property type="entry name" value="FBOX"/>
    <property type="match status" value="1"/>
</dbReference>
<dbReference type="InterPro" id="IPR001806">
    <property type="entry name" value="Small_GTPase"/>
</dbReference>
<dbReference type="PROSITE" id="PS51420">
    <property type="entry name" value="RHO"/>
    <property type="match status" value="1"/>
</dbReference>
<reference evidence="6 7" key="1">
    <citation type="submission" date="2020-12" db="EMBL/GenBank/DDBJ databases">
        <title>Concerted genomic and epigenomic changes stabilize Arabidopsis allopolyploids.</title>
        <authorList>
            <person name="Chen Z."/>
        </authorList>
    </citation>
    <scope>NUCLEOTIDE SEQUENCE [LARGE SCALE GENOMIC DNA]</scope>
    <source>
        <strain evidence="6">As9502</strain>
        <tissue evidence="6">Leaf</tissue>
    </source>
</reference>
<comment type="caution">
    <text evidence="6">The sequence shown here is derived from an EMBL/GenBank/DDBJ whole genome shotgun (WGS) entry which is preliminary data.</text>
</comment>
<dbReference type="FunFam" id="3.40.50.300:FF:000586">
    <property type="entry name" value="Rab family GTPase"/>
    <property type="match status" value="1"/>
</dbReference>
<dbReference type="InterPro" id="IPR001810">
    <property type="entry name" value="F-box_dom"/>
</dbReference>
<evidence type="ECO:0000256" key="1">
    <source>
        <dbReference type="ARBA" id="ARBA00004308"/>
    </source>
</evidence>
<gene>
    <name evidence="6" type="ORF">ISN44_As08g029430</name>
</gene>
<evidence type="ECO:0000313" key="7">
    <source>
        <dbReference type="Proteomes" id="UP000694251"/>
    </source>
</evidence>
<evidence type="ECO:0000259" key="5">
    <source>
        <dbReference type="PROSITE" id="PS50181"/>
    </source>
</evidence>
<dbReference type="NCBIfam" id="TIGR01640">
    <property type="entry name" value="F_box_assoc_1"/>
    <property type="match status" value="1"/>
</dbReference>
<organism evidence="6 7">
    <name type="scientific">Arabidopsis suecica</name>
    <name type="common">Swedish thale-cress</name>
    <name type="synonym">Cardaminopsis suecica</name>
    <dbReference type="NCBI Taxonomy" id="45249"/>
    <lineage>
        <taxon>Eukaryota</taxon>
        <taxon>Viridiplantae</taxon>
        <taxon>Streptophyta</taxon>
        <taxon>Embryophyta</taxon>
        <taxon>Tracheophyta</taxon>
        <taxon>Spermatophyta</taxon>
        <taxon>Magnoliopsida</taxon>
        <taxon>eudicotyledons</taxon>
        <taxon>Gunneridae</taxon>
        <taxon>Pentapetalae</taxon>
        <taxon>rosids</taxon>
        <taxon>malvids</taxon>
        <taxon>Brassicales</taxon>
        <taxon>Brassicaceae</taxon>
        <taxon>Camelineae</taxon>
        <taxon>Arabidopsis</taxon>
    </lineage>
</organism>
<evidence type="ECO:0000256" key="3">
    <source>
        <dbReference type="ARBA" id="ARBA00022741"/>
    </source>
</evidence>
<dbReference type="PANTHER" id="PTHR47979">
    <property type="entry name" value="DRAB11-RELATED"/>
    <property type="match status" value="1"/>
</dbReference>